<feature type="transmembrane region" description="Helical" evidence="7">
    <location>
        <begin position="386"/>
        <end position="407"/>
    </location>
</feature>
<comment type="caution">
    <text evidence="9">The sequence shown here is derived from an EMBL/GenBank/DDBJ whole genome shotgun (WGS) entry which is preliminary data.</text>
</comment>
<dbReference type="InterPro" id="IPR032818">
    <property type="entry name" value="DedA-like"/>
</dbReference>
<feature type="transmembrane region" description="Helical" evidence="7">
    <location>
        <begin position="179"/>
        <end position="198"/>
    </location>
</feature>
<evidence type="ECO:0000259" key="8">
    <source>
        <dbReference type="SMART" id="SM00014"/>
    </source>
</evidence>
<protein>
    <submittedName>
        <fullName evidence="9">Bifunctional DedA family/phosphatase PAP2 family protein</fullName>
    </submittedName>
</protein>
<gene>
    <name evidence="9" type="ORF">GEV37_14270</name>
</gene>
<feature type="domain" description="Phosphatidic acid phosphatase type 2/haloperoxidase" evidence="8">
    <location>
        <begin position="317"/>
        <end position="428"/>
    </location>
</feature>
<reference evidence="9 10" key="1">
    <citation type="journal article" date="2021" name="Sci. Rep.">
        <title>Genome analysis of a halophilic bacterium Halomonas malpeensis YU-PRIM-29(T) reveals its exopolysaccharide and pigment producing capabilities.</title>
        <authorList>
            <person name="Athmika"/>
            <person name="Ghate S.D."/>
            <person name="Arun A.B."/>
            <person name="Rao S.S."/>
            <person name="Kumar S.T.A."/>
            <person name="Kandiyil M.K."/>
            <person name="Saptami K."/>
            <person name="Rekha P.D."/>
        </authorList>
    </citation>
    <scope>NUCLEOTIDE SEQUENCE [LARGE SCALE GENOMIC DNA]</scope>
    <source>
        <strain evidence="10">prim 29</strain>
    </source>
</reference>
<feature type="transmembrane region" description="Helical" evidence="7">
    <location>
        <begin position="359"/>
        <end position="379"/>
    </location>
</feature>
<name>A0ABS8DW40_9GAMM</name>
<evidence type="ECO:0000256" key="3">
    <source>
        <dbReference type="ARBA" id="ARBA00022475"/>
    </source>
</evidence>
<dbReference type="PANTHER" id="PTHR30353:SF15">
    <property type="entry name" value="INNER MEMBRANE PROTEIN YABI"/>
    <property type="match status" value="1"/>
</dbReference>
<evidence type="ECO:0000256" key="7">
    <source>
        <dbReference type="SAM" id="Phobius"/>
    </source>
</evidence>
<dbReference type="Gene3D" id="1.20.144.10">
    <property type="entry name" value="Phosphatidic acid phosphatase type 2/haloperoxidase"/>
    <property type="match status" value="1"/>
</dbReference>
<evidence type="ECO:0000256" key="1">
    <source>
        <dbReference type="ARBA" id="ARBA00004651"/>
    </source>
</evidence>
<keyword evidence="3" id="KW-1003">Cell membrane</keyword>
<keyword evidence="6 7" id="KW-0472">Membrane</keyword>
<dbReference type="EMBL" id="WHVL01000006">
    <property type="protein sequence ID" value="MCB8890280.1"/>
    <property type="molecule type" value="Genomic_DNA"/>
</dbReference>
<evidence type="ECO:0000313" key="10">
    <source>
        <dbReference type="Proteomes" id="UP001319882"/>
    </source>
</evidence>
<feature type="transmembrane region" description="Helical" evidence="7">
    <location>
        <begin position="413"/>
        <end position="431"/>
    </location>
</feature>
<dbReference type="SMART" id="SM00014">
    <property type="entry name" value="acidPPc"/>
    <property type="match status" value="1"/>
</dbReference>
<dbReference type="Pfam" id="PF01569">
    <property type="entry name" value="PAP2"/>
    <property type="match status" value="1"/>
</dbReference>
<dbReference type="Pfam" id="PF09335">
    <property type="entry name" value="VTT_dom"/>
    <property type="match status" value="1"/>
</dbReference>
<dbReference type="PANTHER" id="PTHR30353">
    <property type="entry name" value="INNER MEMBRANE PROTEIN DEDA-RELATED"/>
    <property type="match status" value="1"/>
</dbReference>
<keyword evidence="5 7" id="KW-1133">Transmembrane helix</keyword>
<dbReference type="CDD" id="cd03392">
    <property type="entry name" value="PAP2_like_2"/>
    <property type="match status" value="1"/>
</dbReference>
<evidence type="ECO:0000256" key="2">
    <source>
        <dbReference type="ARBA" id="ARBA00010792"/>
    </source>
</evidence>
<evidence type="ECO:0000256" key="6">
    <source>
        <dbReference type="ARBA" id="ARBA00023136"/>
    </source>
</evidence>
<keyword evidence="10" id="KW-1185">Reference proteome</keyword>
<evidence type="ECO:0000256" key="4">
    <source>
        <dbReference type="ARBA" id="ARBA00022692"/>
    </source>
</evidence>
<dbReference type="InterPro" id="IPR036938">
    <property type="entry name" value="PAP2/HPO_sf"/>
</dbReference>
<dbReference type="InterPro" id="IPR032816">
    <property type="entry name" value="VTT_dom"/>
</dbReference>
<dbReference type="Proteomes" id="UP001319882">
    <property type="component" value="Unassembled WGS sequence"/>
</dbReference>
<evidence type="ECO:0000313" key="9">
    <source>
        <dbReference type="EMBL" id="MCB8890280.1"/>
    </source>
</evidence>
<comment type="subcellular location">
    <subcellularLocation>
        <location evidence="1">Cell membrane</location>
        <topology evidence="1">Multi-pass membrane protein</topology>
    </subcellularLocation>
</comment>
<evidence type="ECO:0000256" key="5">
    <source>
        <dbReference type="ARBA" id="ARBA00022989"/>
    </source>
</evidence>
<dbReference type="InterPro" id="IPR000326">
    <property type="entry name" value="PAP2/HPO"/>
</dbReference>
<comment type="similarity">
    <text evidence="2">Belongs to the DedA family.</text>
</comment>
<accession>A0ABS8DW40</accession>
<feature type="transmembrane region" description="Helical" evidence="7">
    <location>
        <begin position="57"/>
        <end position="80"/>
    </location>
</feature>
<feature type="transmembrane region" description="Helical" evidence="7">
    <location>
        <begin position="141"/>
        <end position="159"/>
    </location>
</feature>
<feature type="transmembrane region" description="Helical" evidence="7">
    <location>
        <begin position="12"/>
        <end position="37"/>
    </location>
</feature>
<feature type="transmembrane region" description="Helical" evidence="7">
    <location>
        <begin position="237"/>
        <end position="258"/>
    </location>
</feature>
<proteinExistence type="inferred from homology"/>
<feature type="transmembrane region" description="Helical" evidence="7">
    <location>
        <begin position="318"/>
        <end position="339"/>
    </location>
</feature>
<feature type="transmembrane region" description="Helical" evidence="7">
    <location>
        <begin position="443"/>
        <end position="461"/>
    </location>
</feature>
<dbReference type="RefSeq" id="WP_227390950.1">
    <property type="nucleotide sequence ID" value="NZ_JBHSCJ010000008.1"/>
</dbReference>
<feature type="transmembrane region" description="Helical" evidence="7">
    <location>
        <begin position="292"/>
        <end position="311"/>
    </location>
</feature>
<dbReference type="SUPFAM" id="SSF48317">
    <property type="entry name" value="Acid phosphatase/Vanadium-dependent haloperoxidase"/>
    <property type="match status" value="1"/>
</dbReference>
<sequence>MHLAEQLLDLSLSPLTLLLLIFLISALESLAVVGLLVPGVVLVTAAASMAGHQDVEVAWLLIAAFLGAVVGDGVSFKLGYDHREQVTKRWPLAQHPEWLGRGARFFERYGIYSVFIGRFVGPVRPIIPLVAGMMRMPPRTFVLANIASAIIWAPAYVLPGYLLGHTWQRYLSVPPNIENAVLVIAAIVVVLAVVFSWGRAQVVRHGRLYLMTARAARRLPFTRRPWLAMSHSGEVPLASLLLFVIAFTSFCAWTLYVLKHPEALSLDLQAQRLFAWLETPALHTASLGFAKLGDKLGITILILPWAAWLLARRRIDVLLHWAAALGGVALLNTLGKAAFGRARPDTPEYLVGSLSYPSAHTSGFVVVVGLAAAFIAGECARKYRVWIYWVAIALVVPMALSRLMLGVHWLSDLIGGALLGLTLCALVRLSWQSRRRPPLPACPLALLMGATLVLMGLRIAYLPPV</sequence>
<keyword evidence="4 7" id="KW-0812">Transmembrane</keyword>
<organism evidence="9 10">
    <name type="scientific">Vreelandella malpeensis</name>
    <dbReference type="NCBI Taxonomy" id="1172368"/>
    <lineage>
        <taxon>Bacteria</taxon>
        <taxon>Pseudomonadati</taxon>
        <taxon>Pseudomonadota</taxon>
        <taxon>Gammaproteobacteria</taxon>
        <taxon>Oceanospirillales</taxon>
        <taxon>Halomonadaceae</taxon>
        <taxon>Vreelandella</taxon>
    </lineage>
</organism>